<name>A0AAU7UC89_9DEIO</name>
<gene>
    <name evidence="3" type="ORF">ABOD76_06265</name>
</gene>
<feature type="transmembrane region" description="Helical" evidence="2">
    <location>
        <begin position="537"/>
        <end position="563"/>
    </location>
</feature>
<dbReference type="EMBL" id="CP158299">
    <property type="protein sequence ID" value="XBV85908.1"/>
    <property type="molecule type" value="Genomic_DNA"/>
</dbReference>
<feature type="region of interest" description="Disordered" evidence="1">
    <location>
        <begin position="1"/>
        <end position="20"/>
    </location>
</feature>
<feature type="transmembrane region" description="Helical" evidence="2">
    <location>
        <begin position="443"/>
        <end position="461"/>
    </location>
</feature>
<dbReference type="KEGG" id="dsc:ABOD76_06265"/>
<dbReference type="AlphaFoldDB" id="A0AAU7UC89"/>
<proteinExistence type="predicted"/>
<dbReference type="Pfam" id="PF18949">
    <property type="entry name" value="DUF5693"/>
    <property type="match status" value="1"/>
</dbReference>
<accession>A0AAU7UC89</accession>
<feature type="transmembrane region" description="Helical" evidence="2">
    <location>
        <begin position="387"/>
        <end position="405"/>
    </location>
</feature>
<protein>
    <submittedName>
        <fullName evidence="3">DUF5693 family protein</fullName>
    </submittedName>
</protein>
<dbReference type="InterPro" id="IPR043748">
    <property type="entry name" value="DUF5693"/>
</dbReference>
<organism evidence="3">
    <name type="scientific">Deinococcus sonorensis KR-87</name>
    <dbReference type="NCBI Taxonomy" id="694439"/>
    <lineage>
        <taxon>Bacteria</taxon>
        <taxon>Thermotogati</taxon>
        <taxon>Deinococcota</taxon>
        <taxon>Deinococci</taxon>
        <taxon>Deinococcales</taxon>
        <taxon>Deinococcaceae</taxon>
        <taxon>Deinococcus</taxon>
    </lineage>
</organism>
<feature type="transmembrane region" description="Helical" evidence="2">
    <location>
        <begin position="28"/>
        <end position="48"/>
    </location>
</feature>
<keyword evidence="2" id="KW-0472">Membrane</keyword>
<feature type="transmembrane region" description="Helical" evidence="2">
    <location>
        <begin position="341"/>
        <end position="357"/>
    </location>
</feature>
<sequence length="626" mass="68177">MTNRPPAPRTTKTPATPPLLPMPTRHRLTPLLLGLMLLSFIPALILAVQRVRFESAQRTVAMVMDYSTLTQQANLNGQTPMELLAHYRTLGVNGVALYEDTLASRVLRGEIYLMSGIELAARYPDANVDTLLTYTRDIKPGALEALEKKYTIRPKSVVIGGQRWDAWAADPGFLPAGPNTALINRLQQQGYVVVYRPWDSQAVKEPALDWPQVPFIAFTDVEVIGARNPAVLEKVRERMGKRVPAIIEFTPQKGMEQLIQGRSAVRLFSISAAWQDLLTPEETSSKFVLAARERSHKLLYMRPFRTEADTETFLKEVKSGLNKWGITVGTPVAAAFEPSSLLRWLCIVGPLAALALIGLSYPLSRLGLIVAALGLLLALGMNGFQPFPGFALVAAISFPALGLVLRRHSIWDWFVATGFSLVGVFFVSALGANRDSMLGLDPFRGVGLTLLAPIGLVALSFLPRQDIRKTVQNVYNAPIKLGDIIVMLLGLAAFALVFLRRGNTTGAGVSDAEAKVRQSLQDSIIRPRFKELAGHPLLLLGLSGILPGYFTLLLLLGGVVGQASILNTFSHFHTPLLISFQRALIGLGAGLVLGFITLWAVRLALRLWATYGPARSTAATSAPETA</sequence>
<keyword evidence="2" id="KW-1133">Transmembrane helix</keyword>
<reference evidence="3" key="1">
    <citation type="submission" date="2024-06" db="EMBL/GenBank/DDBJ databases">
        <title>Draft Genome Sequence of Deinococcus sonorensis Type Strain KR-87, a Biofilm Producing Representative of the Genus Deinococcus.</title>
        <authorList>
            <person name="Boren L.S."/>
            <person name="Grosso R.A."/>
            <person name="Hugenberg-Cox A.N."/>
            <person name="Hill J.T.E."/>
            <person name="Albert C.M."/>
            <person name="Tuohy J.M."/>
        </authorList>
    </citation>
    <scope>NUCLEOTIDE SEQUENCE</scope>
    <source>
        <strain evidence="3">KR-87</strain>
    </source>
</reference>
<dbReference type="RefSeq" id="WP_350243952.1">
    <property type="nucleotide sequence ID" value="NZ_CP158299.1"/>
</dbReference>
<evidence type="ECO:0000313" key="3">
    <source>
        <dbReference type="EMBL" id="XBV85908.1"/>
    </source>
</evidence>
<evidence type="ECO:0000256" key="1">
    <source>
        <dbReference type="SAM" id="MobiDB-lite"/>
    </source>
</evidence>
<feature type="transmembrane region" description="Helical" evidence="2">
    <location>
        <begin position="583"/>
        <end position="605"/>
    </location>
</feature>
<evidence type="ECO:0000256" key="2">
    <source>
        <dbReference type="SAM" id="Phobius"/>
    </source>
</evidence>
<feature type="transmembrane region" description="Helical" evidence="2">
    <location>
        <begin position="411"/>
        <end position="431"/>
    </location>
</feature>
<keyword evidence="2" id="KW-0812">Transmembrane</keyword>
<feature type="transmembrane region" description="Helical" evidence="2">
    <location>
        <begin position="481"/>
        <end position="499"/>
    </location>
</feature>